<evidence type="ECO:0000313" key="11">
    <source>
        <dbReference type="EMBL" id="MBD2148739.1"/>
    </source>
</evidence>
<organism evidence="11 12">
    <name type="scientific">Pseudanabaena cinerea FACHB-1277</name>
    <dbReference type="NCBI Taxonomy" id="2949581"/>
    <lineage>
        <taxon>Bacteria</taxon>
        <taxon>Bacillati</taxon>
        <taxon>Cyanobacteriota</taxon>
        <taxon>Cyanophyceae</taxon>
        <taxon>Pseudanabaenales</taxon>
        <taxon>Pseudanabaenaceae</taxon>
        <taxon>Pseudanabaena</taxon>
        <taxon>Pseudanabaena cinerea</taxon>
    </lineage>
</organism>
<dbReference type="GO" id="GO:0006506">
    <property type="term" value="P:GPI anchor biosynthetic process"/>
    <property type="evidence" value="ECO:0007669"/>
    <property type="project" value="UniProtKB-KW"/>
</dbReference>
<feature type="transmembrane region" description="Helical" evidence="10">
    <location>
        <begin position="388"/>
        <end position="407"/>
    </location>
</feature>
<evidence type="ECO:0000256" key="1">
    <source>
        <dbReference type="ARBA" id="ARBA00004477"/>
    </source>
</evidence>
<dbReference type="PANTHER" id="PTHR12468:SF2">
    <property type="entry name" value="GPI MANNOSYLTRANSFERASE 2"/>
    <property type="match status" value="1"/>
</dbReference>
<keyword evidence="12" id="KW-1185">Reference proteome</keyword>
<keyword evidence="3" id="KW-0337">GPI-anchor biosynthesis</keyword>
<feature type="transmembrane region" description="Helical" evidence="10">
    <location>
        <begin position="209"/>
        <end position="236"/>
    </location>
</feature>
<evidence type="ECO:0000313" key="12">
    <source>
        <dbReference type="Proteomes" id="UP000631421"/>
    </source>
</evidence>
<evidence type="ECO:0000256" key="3">
    <source>
        <dbReference type="ARBA" id="ARBA00022502"/>
    </source>
</evidence>
<dbReference type="InterPro" id="IPR007315">
    <property type="entry name" value="PIG-V/Gpi18"/>
</dbReference>
<keyword evidence="5" id="KW-0808">Transferase</keyword>
<dbReference type="PANTHER" id="PTHR12468">
    <property type="entry name" value="GPI MANNOSYLTRANSFERASE 2"/>
    <property type="match status" value="1"/>
</dbReference>
<reference evidence="11" key="2">
    <citation type="submission" date="2020-08" db="EMBL/GenBank/DDBJ databases">
        <authorList>
            <person name="Chen M."/>
            <person name="Teng W."/>
            <person name="Zhao L."/>
            <person name="Hu C."/>
            <person name="Zhou Y."/>
            <person name="Han B."/>
            <person name="Song L."/>
            <person name="Shu W."/>
        </authorList>
    </citation>
    <scope>NUCLEOTIDE SEQUENCE</scope>
    <source>
        <strain evidence="11">FACHB-1277</strain>
    </source>
</reference>
<dbReference type="GO" id="GO:0016020">
    <property type="term" value="C:membrane"/>
    <property type="evidence" value="ECO:0007669"/>
    <property type="project" value="GOC"/>
</dbReference>
<feature type="transmembrane region" description="Helical" evidence="10">
    <location>
        <begin position="437"/>
        <end position="455"/>
    </location>
</feature>
<dbReference type="RefSeq" id="WP_190349080.1">
    <property type="nucleotide sequence ID" value="NZ_JACJPY010000002.1"/>
</dbReference>
<feature type="transmembrane region" description="Helical" evidence="10">
    <location>
        <begin position="413"/>
        <end position="430"/>
    </location>
</feature>
<evidence type="ECO:0000256" key="2">
    <source>
        <dbReference type="ARBA" id="ARBA00004687"/>
    </source>
</evidence>
<dbReference type="Pfam" id="PF04188">
    <property type="entry name" value="Mannosyl_trans2"/>
    <property type="match status" value="1"/>
</dbReference>
<keyword evidence="9 10" id="KW-0472">Membrane</keyword>
<dbReference type="AlphaFoldDB" id="A0A926UPL8"/>
<feature type="transmembrane region" description="Helical" evidence="10">
    <location>
        <begin position="293"/>
        <end position="316"/>
    </location>
</feature>
<evidence type="ECO:0000256" key="10">
    <source>
        <dbReference type="SAM" id="Phobius"/>
    </source>
</evidence>
<keyword evidence="6 10" id="KW-0812">Transmembrane</keyword>
<feature type="transmembrane region" description="Helical" evidence="10">
    <location>
        <begin position="242"/>
        <end position="272"/>
    </location>
</feature>
<sequence length="459" mass="54138">MNFFANSTAILALLITLLCLILLIQRIILNSNTDKILPIVNNNETNYITVNKFKSDSKLIKRLNYLNFPFSNFRLYENLDILTKILPFFFVNRMTIFILNFTFYISENSGKLSILEHLKAIWSKWDTANYLSIAQHGYQNTGDERFLIVFYPLYPLLINIFNRLINDYFLSGLVVSNIFLIVALFYVYRLILMELKNDEIAFNTIKYILIFPFSFFFSIVYTESLFMCLCIMTFYFLREKNWLLSGFLGLLAALTRTQGILLLIPIITEIIYECKNLNNLNKKSQPSINKKYFVTYLQMMISLLLVPFGTFGYLLLNKFVSGEWLTFLTYQKEHWIQNFGFFAENLKNGFINIFALGKIMAINVWIPQTFLFFLSFSILIHTFRNMRISYALFSFAYILISFSPTWLLSGSRYITGMFTLYIMLAIFVSKYKHLEKYLDFITTMLLCFYCIQFSLSRVF</sequence>
<protein>
    <submittedName>
        <fullName evidence="11">Glycosyltransferase family 39 protein</fullName>
    </submittedName>
</protein>
<proteinExistence type="predicted"/>
<evidence type="ECO:0000256" key="6">
    <source>
        <dbReference type="ARBA" id="ARBA00022692"/>
    </source>
</evidence>
<dbReference type="GO" id="GO:0004376">
    <property type="term" value="F:GPI mannosyltransferase activity"/>
    <property type="evidence" value="ECO:0007669"/>
    <property type="project" value="InterPro"/>
</dbReference>
<gene>
    <name evidence="11" type="ORF">H6F44_01150</name>
</gene>
<evidence type="ECO:0000256" key="5">
    <source>
        <dbReference type="ARBA" id="ARBA00022679"/>
    </source>
</evidence>
<accession>A0A926UPL8</accession>
<keyword evidence="4" id="KW-0328">Glycosyltransferase</keyword>
<dbReference type="GO" id="GO:0000009">
    <property type="term" value="F:alpha-1,6-mannosyltransferase activity"/>
    <property type="evidence" value="ECO:0007669"/>
    <property type="project" value="InterPro"/>
</dbReference>
<reference evidence="11" key="1">
    <citation type="journal article" date="2015" name="ISME J.">
        <title>Draft Genome Sequence of Streptomyces incarnatus NRRL8089, which Produces the Nucleoside Antibiotic Sinefungin.</title>
        <authorList>
            <person name="Oshima K."/>
            <person name="Hattori M."/>
            <person name="Shimizu H."/>
            <person name="Fukuda K."/>
            <person name="Nemoto M."/>
            <person name="Inagaki K."/>
            <person name="Tamura T."/>
        </authorList>
    </citation>
    <scope>NUCLEOTIDE SEQUENCE</scope>
    <source>
        <strain evidence="11">FACHB-1277</strain>
    </source>
</reference>
<evidence type="ECO:0000256" key="7">
    <source>
        <dbReference type="ARBA" id="ARBA00022824"/>
    </source>
</evidence>
<evidence type="ECO:0000256" key="8">
    <source>
        <dbReference type="ARBA" id="ARBA00022989"/>
    </source>
</evidence>
<feature type="transmembrane region" description="Helical" evidence="10">
    <location>
        <begin position="146"/>
        <end position="162"/>
    </location>
</feature>
<evidence type="ECO:0000256" key="9">
    <source>
        <dbReference type="ARBA" id="ARBA00023136"/>
    </source>
</evidence>
<dbReference type="Proteomes" id="UP000631421">
    <property type="component" value="Unassembled WGS sequence"/>
</dbReference>
<dbReference type="EMBL" id="JACJPY010000002">
    <property type="protein sequence ID" value="MBD2148739.1"/>
    <property type="molecule type" value="Genomic_DNA"/>
</dbReference>
<evidence type="ECO:0000256" key="4">
    <source>
        <dbReference type="ARBA" id="ARBA00022676"/>
    </source>
</evidence>
<comment type="subcellular location">
    <subcellularLocation>
        <location evidence="1">Endoplasmic reticulum membrane</location>
        <topology evidence="1">Multi-pass membrane protein</topology>
    </subcellularLocation>
</comment>
<keyword evidence="8 10" id="KW-1133">Transmembrane helix</keyword>
<comment type="caution">
    <text evidence="11">The sequence shown here is derived from an EMBL/GenBank/DDBJ whole genome shotgun (WGS) entry which is preliminary data.</text>
</comment>
<comment type="pathway">
    <text evidence="2">Glycolipid biosynthesis; glycosylphosphatidylinositol-anchor biosynthesis.</text>
</comment>
<dbReference type="GO" id="GO:0031501">
    <property type="term" value="C:mannosyltransferase complex"/>
    <property type="evidence" value="ECO:0007669"/>
    <property type="project" value="TreeGrafter"/>
</dbReference>
<name>A0A926UPL8_9CYAN</name>
<keyword evidence="7" id="KW-0256">Endoplasmic reticulum</keyword>
<feature type="transmembrane region" description="Helical" evidence="10">
    <location>
        <begin position="85"/>
        <end position="105"/>
    </location>
</feature>
<feature type="transmembrane region" description="Helical" evidence="10">
    <location>
        <begin position="168"/>
        <end position="188"/>
    </location>
</feature>
<feature type="transmembrane region" description="Helical" evidence="10">
    <location>
        <begin position="350"/>
        <end position="376"/>
    </location>
</feature>